<keyword evidence="3" id="KW-1185">Reference proteome</keyword>
<proteinExistence type="predicted"/>
<protein>
    <recommendedName>
        <fullName evidence="1">ABC transporter domain-containing protein</fullName>
    </recommendedName>
</protein>
<dbReference type="GO" id="GO:0005524">
    <property type="term" value="F:ATP binding"/>
    <property type="evidence" value="ECO:0007669"/>
    <property type="project" value="InterPro"/>
</dbReference>
<dbReference type="Gene3D" id="3.40.50.300">
    <property type="entry name" value="P-loop containing nucleotide triphosphate hydrolases"/>
    <property type="match status" value="1"/>
</dbReference>
<dbReference type="InterPro" id="IPR003439">
    <property type="entry name" value="ABC_transporter-like_ATP-bd"/>
</dbReference>
<dbReference type="GO" id="GO:0016887">
    <property type="term" value="F:ATP hydrolysis activity"/>
    <property type="evidence" value="ECO:0007669"/>
    <property type="project" value="InterPro"/>
</dbReference>
<comment type="caution">
    <text evidence="2">The sequence shown here is derived from an EMBL/GenBank/DDBJ whole genome shotgun (WGS) entry which is preliminary data.</text>
</comment>
<evidence type="ECO:0000313" key="3">
    <source>
        <dbReference type="Proteomes" id="UP001321473"/>
    </source>
</evidence>
<dbReference type="PANTHER" id="PTHR19229">
    <property type="entry name" value="ATP-BINDING CASSETTE TRANSPORTER SUBFAMILY A ABCA"/>
    <property type="match status" value="1"/>
</dbReference>
<dbReference type="GO" id="GO:0005319">
    <property type="term" value="F:lipid transporter activity"/>
    <property type="evidence" value="ECO:0007669"/>
    <property type="project" value="TreeGrafter"/>
</dbReference>
<evidence type="ECO:0000259" key="1">
    <source>
        <dbReference type="PROSITE" id="PS50893"/>
    </source>
</evidence>
<gene>
    <name evidence="2" type="ORF">V5799_030768</name>
</gene>
<dbReference type="Pfam" id="PF00005">
    <property type="entry name" value="ABC_tran"/>
    <property type="match status" value="1"/>
</dbReference>
<dbReference type="PROSITE" id="PS50893">
    <property type="entry name" value="ABC_TRANSPORTER_2"/>
    <property type="match status" value="1"/>
</dbReference>
<dbReference type="InterPro" id="IPR027417">
    <property type="entry name" value="P-loop_NTPase"/>
</dbReference>
<dbReference type="Proteomes" id="UP001321473">
    <property type="component" value="Unassembled WGS sequence"/>
</dbReference>
<dbReference type="SUPFAM" id="SSF52540">
    <property type="entry name" value="P-loop containing nucleoside triphosphate hydrolases"/>
    <property type="match status" value="1"/>
</dbReference>
<evidence type="ECO:0000313" key="2">
    <source>
        <dbReference type="EMBL" id="KAK8775883.1"/>
    </source>
</evidence>
<accession>A0AAQ4EN47</accession>
<name>A0AAQ4EN47_AMBAM</name>
<sequence length="368" mass="41545">MPAAHTAVAGAMLYWTFSCVMPFLTLEHAGGQGYHYIQRKHKLWTSIFPGMSLHWSFRVLERFEKFVENGANWTNFYDRAATPDNVTLAEIVLVGIVTDCVIVTILWYVENVLPIGPGIAKSFLFPFKLKGIPLHKVRYELVTLVHDVNLSDYRHVRAVDLSLGLQRRLCAALAILGKPKVIIMDEPTSNMDPDGRREMWELLLKIRRSCAVFLTTQHLDEADVLGDRILIMANGRIRCGGSPTFLKQRFGTGYHMQINKLPKCNIAGIELLLKKYAPKAKRQTDSDNEAVFILGQIVATRKIVTMFKAIEKQSENLGIESVGLTVTSLEDVLVRVGEDHHIHRHHKLEEDHSGEASLVDTQGIYKGY</sequence>
<dbReference type="EMBL" id="JARKHS020013583">
    <property type="protein sequence ID" value="KAK8775883.1"/>
    <property type="molecule type" value="Genomic_DNA"/>
</dbReference>
<dbReference type="GO" id="GO:0140359">
    <property type="term" value="F:ABC-type transporter activity"/>
    <property type="evidence" value="ECO:0007669"/>
    <property type="project" value="InterPro"/>
</dbReference>
<feature type="domain" description="ABC transporter" evidence="1">
    <location>
        <begin position="35"/>
        <end position="259"/>
    </location>
</feature>
<dbReference type="GO" id="GO:0016020">
    <property type="term" value="C:membrane"/>
    <property type="evidence" value="ECO:0007669"/>
    <property type="project" value="InterPro"/>
</dbReference>
<dbReference type="AlphaFoldDB" id="A0AAQ4EN47"/>
<organism evidence="2 3">
    <name type="scientific">Amblyomma americanum</name>
    <name type="common">Lone star tick</name>
    <dbReference type="NCBI Taxonomy" id="6943"/>
    <lineage>
        <taxon>Eukaryota</taxon>
        <taxon>Metazoa</taxon>
        <taxon>Ecdysozoa</taxon>
        <taxon>Arthropoda</taxon>
        <taxon>Chelicerata</taxon>
        <taxon>Arachnida</taxon>
        <taxon>Acari</taxon>
        <taxon>Parasitiformes</taxon>
        <taxon>Ixodida</taxon>
        <taxon>Ixodoidea</taxon>
        <taxon>Ixodidae</taxon>
        <taxon>Amblyomminae</taxon>
        <taxon>Amblyomma</taxon>
    </lineage>
</organism>
<dbReference type="InterPro" id="IPR026082">
    <property type="entry name" value="ABCA"/>
</dbReference>
<reference evidence="2 3" key="1">
    <citation type="journal article" date="2023" name="Arcadia Sci">
        <title>De novo assembly of a long-read Amblyomma americanum tick genome.</title>
        <authorList>
            <person name="Chou S."/>
            <person name="Poskanzer K.E."/>
            <person name="Rollins M."/>
            <person name="Thuy-Boun P.S."/>
        </authorList>
    </citation>
    <scope>NUCLEOTIDE SEQUENCE [LARGE SCALE GENOMIC DNA]</scope>
    <source>
        <strain evidence="2">F_SG_1</strain>
        <tissue evidence="2">Salivary glands</tissue>
    </source>
</reference>
<dbReference type="PANTHER" id="PTHR19229:SF250">
    <property type="entry name" value="ABC TRANSPORTER DOMAIN-CONTAINING PROTEIN-RELATED"/>
    <property type="match status" value="1"/>
</dbReference>